<evidence type="ECO:0000256" key="1">
    <source>
        <dbReference type="ARBA" id="ARBA00004141"/>
    </source>
</evidence>
<dbReference type="AlphaFoldDB" id="A0A2M9G319"/>
<dbReference type="OrthoDB" id="9810850at2"/>
<dbReference type="Gene3D" id="1.20.120.80">
    <property type="entry name" value="Cytochrome c oxidase, subunit III, four-helix bundle"/>
    <property type="match status" value="1"/>
</dbReference>
<evidence type="ECO:0000256" key="3">
    <source>
        <dbReference type="ARBA" id="ARBA00022692"/>
    </source>
</evidence>
<evidence type="ECO:0000259" key="8">
    <source>
        <dbReference type="PROSITE" id="PS50253"/>
    </source>
</evidence>
<feature type="transmembrane region" description="Helical" evidence="7">
    <location>
        <begin position="155"/>
        <end position="178"/>
    </location>
</feature>
<dbReference type="Pfam" id="PF00510">
    <property type="entry name" value="COX3"/>
    <property type="match status" value="2"/>
</dbReference>
<feature type="transmembrane region" description="Helical" evidence="7">
    <location>
        <begin position="72"/>
        <end position="88"/>
    </location>
</feature>
<name>A0A2M9G319_9PROT</name>
<comment type="similarity">
    <text evidence="2 6">Belongs to the cytochrome c oxidase subunit 3 family.</text>
</comment>
<evidence type="ECO:0000256" key="5">
    <source>
        <dbReference type="ARBA" id="ARBA00023136"/>
    </source>
</evidence>
<dbReference type="InterPro" id="IPR013833">
    <property type="entry name" value="Cyt_c_oxidase_su3_a-hlx"/>
</dbReference>
<feature type="transmembrane region" description="Helical" evidence="7">
    <location>
        <begin position="100"/>
        <end position="118"/>
    </location>
</feature>
<dbReference type="InterPro" id="IPR000298">
    <property type="entry name" value="Cyt_c_oxidase-like_su3"/>
</dbReference>
<accession>A0A2M9G319</accession>
<dbReference type="GO" id="GO:0019646">
    <property type="term" value="P:aerobic electron transport chain"/>
    <property type="evidence" value="ECO:0007669"/>
    <property type="project" value="InterPro"/>
</dbReference>
<gene>
    <name evidence="9" type="ORF">CVT23_10165</name>
</gene>
<evidence type="ECO:0000313" key="9">
    <source>
        <dbReference type="EMBL" id="PJK30111.1"/>
    </source>
</evidence>
<dbReference type="GO" id="GO:0005886">
    <property type="term" value="C:plasma membrane"/>
    <property type="evidence" value="ECO:0007669"/>
    <property type="project" value="UniProtKB-SubCell"/>
</dbReference>
<comment type="caution">
    <text evidence="9">The sequence shown here is derived from an EMBL/GenBank/DDBJ whole genome shotgun (WGS) entry which is preliminary data.</text>
</comment>
<keyword evidence="3 6" id="KW-0812">Transmembrane</keyword>
<feature type="domain" description="Heme-copper oxidase subunit III family profile" evidence="8">
    <location>
        <begin position="30"/>
        <end position="220"/>
    </location>
</feature>
<protein>
    <submittedName>
        <fullName evidence="9">Cytochrome/quinol oxidase subunit 3</fullName>
    </submittedName>
</protein>
<dbReference type="InterPro" id="IPR035973">
    <property type="entry name" value="Cyt_c_oxidase_su3-like_sf"/>
</dbReference>
<dbReference type="PANTHER" id="PTHR11403">
    <property type="entry name" value="CYTOCHROME C OXIDASE SUBUNIT III"/>
    <property type="match status" value="1"/>
</dbReference>
<dbReference type="EMBL" id="PHIG01000031">
    <property type="protein sequence ID" value="PJK30111.1"/>
    <property type="molecule type" value="Genomic_DNA"/>
</dbReference>
<dbReference type="Proteomes" id="UP000229498">
    <property type="component" value="Unassembled WGS sequence"/>
</dbReference>
<evidence type="ECO:0000313" key="10">
    <source>
        <dbReference type="Proteomes" id="UP000229498"/>
    </source>
</evidence>
<evidence type="ECO:0000256" key="2">
    <source>
        <dbReference type="ARBA" id="ARBA00010581"/>
    </source>
</evidence>
<sequence>MPIDGERASNEPGAAHFEDAGQERQAHLAGMWLFLATELLLFGGLFCAYAVYRVSYGPAFAAAAGELDLKLGAINTAILITSGLAMALTEPAMAAGRRRAALTLLATTGALALVFLSIKGLEYHHEIGKGLAPLPGLAFRYDGPRPEQAEMFFNFYFAMTGLHALHMAIGVGLIGWMAARIARWRRPAKLERRLRIVGLYWAFVDAVWLLLFPTLYLLRGG</sequence>
<reference evidence="9 10" key="1">
    <citation type="submission" date="2017-11" db="EMBL/GenBank/DDBJ databases">
        <title>Draft genome sequence of Rhizobiales bacterium SY3-13.</title>
        <authorList>
            <person name="Sun C."/>
        </authorList>
    </citation>
    <scope>NUCLEOTIDE SEQUENCE [LARGE SCALE GENOMIC DNA]</scope>
    <source>
        <strain evidence="9 10">SY3-13</strain>
    </source>
</reference>
<evidence type="ECO:0000256" key="4">
    <source>
        <dbReference type="ARBA" id="ARBA00022989"/>
    </source>
</evidence>
<dbReference type="InterPro" id="IPR024791">
    <property type="entry name" value="Cyt_c/ubiquinol_Oxase_su3"/>
</dbReference>
<dbReference type="GO" id="GO:0004129">
    <property type="term" value="F:cytochrome-c oxidase activity"/>
    <property type="evidence" value="ECO:0007669"/>
    <property type="project" value="InterPro"/>
</dbReference>
<proteinExistence type="inferred from homology"/>
<organism evidence="9 10">
    <name type="scientific">Minwuia thermotolerans</name>
    <dbReference type="NCBI Taxonomy" id="2056226"/>
    <lineage>
        <taxon>Bacteria</taxon>
        <taxon>Pseudomonadati</taxon>
        <taxon>Pseudomonadota</taxon>
        <taxon>Alphaproteobacteria</taxon>
        <taxon>Minwuiales</taxon>
        <taxon>Minwuiaceae</taxon>
        <taxon>Minwuia</taxon>
    </lineage>
</organism>
<dbReference type="PROSITE" id="PS50253">
    <property type="entry name" value="COX3"/>
    <property type="match status" value="1"/>
</dbReference>
<feature type="transmembrane region" description="Helical" evidence="7">
    <location>
        <begin position="199"/>
        <end position="218"/>
    </location>
</feature>
<dbReference type="PANTHER" id="PTHR11403:SF6">
    <property type="entry name" value="NITRIC OXIDE REDUCTASE SUBUNIT E"/>
    <property type="match status" value="1"/>
</dbReference>
<keyword evidence="10" id="KW-1185">Reference proteome</keyword>
<feature type="transmembrane region" description="Helical" evidence="7">
    <location>
        <begin position="32"/>
        <end position="52"/>
    </location>
</feature>
<dbReference type="SUPFAM" id="SSF81452">
    <property type="entry name" value="Cytochrome c oxidase subunit III-like"/>
    <property type="match status" value="1"/>
</dbReference>
<comment type="subcellular location">
    <subcellularLocation>
        <location evidence="6">Cell membrane</location>
        <topology evidence="6">Multi-pass membrane protein</topology>
    </subcellularLocation>
    <subcellularLocation>
        <location evidence="1">Membrane</location>
        <topology evidence="1">Multi-pass membrane protein</topology>
    </subcellularLocation>
</comment>
<keyword evidence="4 7" id="KW-1133">Transmembrane helix</keyword>
<keyword evidence="5 7" id="KW-0472">Membrane</keyword>
<evidence type="ECO:0000256" key="7">
    <source>
        <dbReference type="SAM" id="Phobius"/>
    </source>
</evidence>
<evidence type="ECO:0000256" key="6">
    <source>
        <dbReference type="RuleBase" id="RU003376"/>
    </source>
</evidence>